<evidence type="ECO:0000256" key="1">
    <source>
        <dbReference type="SAM" id="MobiDB-lite"/>
    </source>
</evidence>
<comment type="caution">
    <text evidence="2">The sequence shown here is derived from an EMBL/GenBank/DDBJ whole genome shotgun (WGS) entry which is preliminary data.</text>
</comment>
<evidence type="ECO:0000313" key="3">
    <source>
        <dbReference type="Proteomes" id="UP001215598"/>
    </source>
</evidence>
<feature type="compositionally biased region" description="Low complexity" evidence="1">
    <location>
        <begin position="133"/>
        <end position="144"/>
    </location>
</feature>
<sequence>MSAPIQTAAEKRKATIAAKAAKELEDNVAFQNESIWKDDLLPITRKRTSSTQSAGPAKKARATAGESSDEEDEEEPAPKPKTKARRAHPAPSIDIDTDSESELAAAPAPKKPAMNVRLDLTKLPVKTAKKTKTSSAAQPAKSTSYGPNNVKSYGLGHKTQCTRAAVRHQHGLFSVLSHALRHRIAPPGIVAAHRKLPINRFKNAFIYLAAFPVDLHLRTVSKQKRA</sequence>
<feature type="region of interest" description="Disordered" evidence="1">
    <location>
        <begin position="32"/>
        <end position="115"/>
    </location>
</feature>
<keyword evidence="3" id="KW-1185">Reference proteome</keyword>
<accession>A0AAD7HGZ9</accession>
<dbReference type="EMBL" id="JARKIB010000239">
    <property type="protein sequence ID" value="KAJ7720541.1"/>
    <property type="molecule type" value="Genomic_DNA"/>
</dbReference>
<protein>
    <submittedName>
        <fullName evidence="2">Uncharacterized protein</fullName>
    </submittedName>
</protein>
<dbReference type="AlphaFoldDB" id="A0AAD7HGZ9"/>
<feature type="compositionally biased region" description="Low complexity" evidence="1">
    <location>
        <begin position="104"/>
        <end position="113"/>
    </location>
</feature>
<proteinExistence type="predicted"/>
<organism evidence="2 3">
    <name type="scientific">Mycena metata</name>
    <dbReference type="NCBI Taxonomy" id="1033252"/>
    <lineage>
        <taxon>Eukaryota</taxon>
        <taxon>Fungi</taxon>
        <taxon>Dikarya</taxon>
        <taxon>Basidiomycota</taxon>
        <taxon>Agaricomycotina</taxon>
        <taxon>Agaricomycetes</taxon>
        <taxon>Agaricomycetidae</taxon>
        <taxon>Agaricales</taxon>
        <taxon>Marasmiineae</taxon>
        <taxon>Mycenaceae</taxon>
        <taxon>Mycena</taxon>
    </lineage>
</organism>
<name>A0AAD7HGZ9_9AGAR</name>
<dbReference type="Proteomes" id="UP001215598">
    <property type="component" value="Unassembled WGS sequence"/>
</dbReference>
<feature type="region of interest" description="Disordered" evidence="1">
    <location>
        <begin position="128"/>
        <end position="151"/>
    </location>
</feature>
<evidence type="ECO:0000313" key="2">
    <source>
        <dbReference type="EMBL" id="KAJ7720541.1"/>
    </source>
</evidence>
<gene>
    <name evidence="2" type="ORF">B0H16DRAFT_1474373</name>
</gene>
<reference evidence="2" key="1">
    <citation type="submission" date="2023-03" db="EMBL/GenBank/DDBJ databases">
        <title>Massive genome expansion in bonnet fungi (Mycena s.s.) driven by repeated elements and novel gene families across ecological guilds.</title>
        <authorList>
            <consortium name="Lawrence Berkeley National Laboratory"/>
            <person name="Harder C.B."/>
            <person name="Miyauchi S."/>
            <person name="Viragh M."/>
            <person name="Kuo A."/>
            <person name="Thoen E."/>
            <person name="Andreopoulos B."/>
            <person name="Lu D."/>
            <person name="Skrede I."/>
            <person name="Drula E."/>
            <person name="Henrissat B."/>
            <person name="Morin E."/>
            <person name="Kohler A."/>
            <person name="Barry K."/>
            <person name="LaButti K."/>
            <person name="Morin E."/>
            <person name="Salamov A."/>
            <person name="Lipzen A."/>
            <person name="Mereny Z."/>
            <person name="Hegedus B."/>
            <person name="Baldrian P."/>
            <person name="Stursova M."/>
            <person name="Weitz H."/>
            <person name="Taylor A."/>
            <person name="Grigoriev I.V."/>
            <person name="Nagy L.G."/>
            <person name="Martin F."/>
            <person name="Kauserud H."/>
        </authorList>
    </citation>
    <scope>NUCLEOTIDE SEQUENCE</scope>
    <source>
        <strain evidence="2">CBHHK182m</strain>
    </source>
</reference>